<dbReference type="InterPro" id="IPR027417">
    <property type="entry name" value="P-loop_NTPase"/>
</dbReference>
<dbReference type="InterPro" id="IPR006935">
    <property type="entry name" value="Helicase/UvrB_N"/>
</dbReference>
<dbReference type="SMART" id="SM00487">
    <property type="entry name" value="DEXDc"/>
    <property type="match status" value="1"/>
</dbReference>
<keyword evidence="5" id="KW-1185">Reference proteome</keyword>
<dbReference type="RefSeq" id="WP_148071592.1">
    <property type="nucleotide sequence ID" value="NZ_CP042913.1"/>
</dbReference>
<dbReference type="Gene3D" id="3.90.1570.30">
    <property type="match status" value="1"/>
</dbReference>
<dbReference type="GO" id="GO:0009035">
    <property type="term" value="F:type I site-specific deoxyribonuclease activity"/>
    <property type="evidence" value="ECO:0007669"/>
    <property type="project" value="UniProtKB-EC"/>
</dbReference>
<dbReference type="GO" id="GO:0003677">
    <property type="term" value="F:DNA binding"/>
    <property type="evidence" value="ECO:0007669"/>
    <property type="project" value="UniProtKB-KW"/>
</dbReference>
<evidence type="ECO:0000259" key="3">
    <source>
        <dbReference type="PROSITE" id="PS51194"/>
    </source>
</evidence>
<dbReference type="Pfam" id="PF08463">
    <property type="entry name" value="EcoEI_R_C"/>
    <property type="match status" value="1"/>
</dbReference>
<protein>
    <submittedName>
        <fullName evidence="4">Type I restriction enzyme EcoKI subunit R</fullName>
    </submittedName>
</protein>
<dbReference type="SUPFAM" id="SSF52540">
    <property type="entry name" value="P-loop containing nucleoside triphosphate hydrolases"/>
    <property type="match status" value="1"/>
</dbReference>
<accession>A0A5B9QEJ6</accession>
<evidence type="ECO:0000259" key="2">
    <source>
        <dbReference type="PROSITE" id="PS51192"/>
    </source>
</evidence>
<dbReference type="Gene3D" id="3.40.50.300">
    <property type="entry name" value="P-loop containing nucleotide triphosphate hydrolases"/>
    <property type="match status" value="2"/>
</dbReference>
<name>A0A5B9QEJ6_9BACT</name>
<dbReference type="InterPro" id="IPR007409">
    <property type="entry name" value="Restrct_endonuc_type1_HsdR_N"/>
</dbReference>
<organism evidence="4 5">
    <name type="scientific">Bythopirellula goksoeyrii</name>
    <dbReference type="NCBI Taxonomy" id="1400387"/>
    <lineage>
        <taxon>Bacteria</taxon>
        <taxon>Pseudomonadati</taxon>
        <taxon>Planctomycetota</taxon>
        <taxon>Planctomycetia</taxon>
        <taxon>Pirellulales</taxon>
        <taxon>Lacipirellulaceae</taxon>
        <taxon>Bythopirellula</taxon>
    </lineage>
</organism>
<dbReference type="OrthoDB" id="9758243at2"/>
<feature type="domain" description="Helicase ATP-binding" evidence="2">
    <location>
        <begin position="176"/>
        <end position="382"/>
    </location>
</feature>
<dbReference type="Pfam" id="PF00271">
    <property type="entry name" value="Helicase_C"/>
    <property type="match status" value="1"/>
</dbReference>
<feature type="domain" description="Helicase C-terminal" evidence="3">
    <location>
        <begin position="457"/>
        <end position="623"/>
    </location>
</feature>
<dbReference type="EMBL" id="CP042913">
    <property type="protein sequence ID" value="QEG32753.1"/>
    <property type="molecule type" value="Genomic_DNA"/>
</dbReference>
<dbReference type="InterPro" id="IPR001650">
    <property type="entry name" value="Helicase_C-like"/>
</dbReference>
<dbReference type="GO" id="GO:0005524">
    <property type="term" value="F:ATP binding"/>
    <property type="evidence" value="ECO:0007669"/>
    <property type="project" value="UniProtKB-KW"/>
</dbReference>
<gene>
    <name evidence="4" type="ORF">Pr1d_00120</name>
</gene>
<evidence type="ECO:0000313" key="4">
    <source>
        <dbReference type="EMBL" id="QEG32753.1"/>
    </source>
</evidence>
<dbReference type="PANTHER" id="PTHR47396">
    <property type="entry name" value="TYPE I RESTRICTION ENZYME ECOKI R PROTEIN"/>
    <property type="match status" value="1"/>
</dbReference>
<dbReference type="InterPro" id="IPR013670">
    <property type="entry name" value="EcoEI_R_C_dom"/>
</dbReference>
<dbReference type="PANTHER" id="PTHR47396:SF1">
    <property type="entry name" value="ATP-DEPENDENT HELICASE IRC3-RELATED"/>
    <property type="match status" value="1"/>
</dbReference>
<dbReference type="SMART" id="SM00490">
    <property type="entry name" value="HELICc"/>
    <property type="match status" value="1"/>
</dbReference>
<dbReference type="PROSITE" id="PS51194">
    <property type="entry name" value="HELICASE_CTER"/>
    <property type="match status" value="1"/>
</dbReference>
<dbReference type="PROSITE" id="PS51192">
    <property type="entry name" value="HELICASE_ATP_BIND_1"/>
    <property type="match status" value="1"/>
</dbReference>
<dbReference type="Pfam" id="PF04851">
    <property type="entry name" value="ResIII"/>
    <property type="match status" value="1"/>
</dbReference>
<feature type="compositionally biased region" description="Basic and acidic residues" evidence="1">
    <location>
        <begin position="424"/>
        <end position="449"/>
    </location>
</feature>
<dbReference type="AlphaFoldDB" id="A0A5B9QEJ6"/>
<dbReference type="REBASE" id="362665">
    <property type="entry name" value="BgoPr1dORF140P"/>
</dbReference>
<feature type="region of interest" description="Disordered" evidence="1">
    <location>
        <begin position="418"/>
        <end position="449"/>
    </location>
</feature>
<proteinExistence type="predicted"/>
<dbReference type="GO" id="GO:0009307">
    <property type="term" value="P:DNA restriction-modification system"/>
    <property type="evidence" value="ECO:0007669"/>
    <property type="project" value="UniProtKB-KW"/>
</dbReference>
<dbReference type="InterPro" id="IPR014001">
    <property type="entry name" value="Helicase_ATP-bd"/>
</dbReference>
<evidence type="ECO:0000313" key="5">
    <source>
        <dbReference type="Proteomes" id="UP000323917"/>
    </source>
</evidence>
<dbReference type="Pfam" id="PF04313">
    <property type="entry name" value="HSDR_N"/>
    <property type="match status" value="1"/>
</dbReference>
<reference evidence="4 5" key="1">
    <citation type="submission" date="2019-08" db="EMBL/GenBank/DDBJ databases">
        <title>Deep-cultivation of Planctomycetes and their phenomic and genomic characterization uncovers novel biology.</title>
        <authorList>
            <person name="Wiegand S."/>
            <person name="Jogler M."/>
            <person name="Boedeker C."/>
            <person name="Pinto D."/>
            <person name="Vollmers J."/>
            <person name="Rivas-Marin E."/>
            <person name="Kohn T."/>
            <person name="Peeters S.H."/>
            <person name="Heuer A."/>
            <person name="Rast P."/>
            <person name="Oberbeckmann S."/>
            <person name="Bunk B."/>
            <person name="Jeske O."/>
            <person name="Meyerdierks A."/>
            <person name="Storesund J.E."/>
            <person name="Kallscheuer N."/>
            <person name="Luecker S."/>
            <person name="Lage O.M."/>
            <person name="Pohl T."/>
            <person name="Merkel B.J."/>
            <person name="Hornburger P."/>
            <person name="Mueller R.-W."/>
            <person name="Bruemmer F."/>
            <person name="Labrenz M."/>
            <person name="Spormann A.M."/>
            <person name="Op den Camp H."/>
            <person name="Overmann J."/>
            <person name="Amann R."/>
            <person name="Jetten M.S.M."/>
            <person name="Mascher T."/>
            <person name="Medema M.H."/>
            <person name="Devos D.P."/>
            <person name="Kaster A.-K."/>
            <person name="Ovreas L."/>
            <person name="Rohde M."/>
            <person name="Galperin M.Y."/>
            <person name="Jogler C."/>
        </authorList>
    </citation>
    <scope>NUCLEOTIDE SEQUENCE [LARGE SCALE GENOMIC DNA]</scope>
    <source>
        <strain evidence="4 5">Pr1d</strain>
    </source>
</reference>
<sequence length="897" mass="102725">MPNSSRESERLTRKKRIDPKLKTLGWEIVPFQEGKDLAEYSHHAIEEFPTDKGPVDYALVVNGQLLGVIEAKKVALGPQGVLQQAERYAKGISASPFNYRGFRVPFLFSSNGEVIYFHDVRHELELSRKIVDFYTPAALTELLATDLDEAHERLRGLPQNQSIRACLLRANDAIEQALANRTRQMLVAMATGTGKTYMSVNQIYRLMKSGTAKRILFLVDRRALAAQTVRAFASFEAEPGLKFDQIYEVYSQSFQMGDFDEEEKFDPKVLPKDYLVNPTPGHAFVYVCTIQRMTINLFGRQAVFQTTSDEEIDEDAEQLKIPIHAFDLIIADECHRGYTTGEVSVWRDTLNHFDATRIGLTATPAAHTKAYFKNIVFRYPYEDAVRDGYLVDYNAVKVRSDVRMNGIFLNEGEEVDIVDPDSGAETRDSLEDERQFESTEVERKVTSPDSNRKIAEELKKYADEHEQATGRFPKTLIFAANDIPHMSHADQLVEICREVFGRGDAFVRKITGRVDRPLQQIREFRNRQKPGIVVTVDLLTTGVDIPDLEFIVFLRPVKSRILFEQMMGRGTRKGEHHPDKSHFLVFDCFDGTLLEYFRNATGITAEPPDMPARTIRQIIDDIWSNRDREYNIRCLVKRLQRIEKNMDASAREQFAAFGIADGDVGKYACALPRKLKEDFVETMKLLRKSDFQDLLENYPRQKKLFIRAPEHEDIVTSEYLIRDGKGNEYKPADYLAAFQKFVDENTEKVAAIGILLDRPRDWNTAALTELKDKLSTAPERFTLENLQRAHEMHYHKALVEIISMVKHAADEAQPLLTAEERIDRAFAKLTAKKTFTDQQQQWLDRIHDHLVTSLTIDQEDFLLMPVFEQSGGWVQANRVFEGKLDDLLLELNEAIAA</sequence>
<dbReference type="CDD" id="cd18799">
    <property type="entry name" value="SF2_C_EcoAI-like"/>
    <property type="match status" value="1"/>
</dbReference>
<dbReference type="KEGG" id="bgok:Pr1d_00120"/>
<evidence type="ECO:0000256" key="1">
    <source>
        <dbReference type="SAM" id="MobiDB-lite"/>
    </source>
</evidence>
<dbReference type="InterPro" id="IPR050742">
    <property type="entry name" value="Helicase_Restrict-Modif_Enz"/>
</dbReference>
<dbReference type="Proteomes" id="UP000323917">
    <property type="component" value="Chromosome"/>
</dbReference>
<dbReference type="GO" id="GO:0005829">
    <property type="term" value="C:cytosol"/>
    <property type="evidence" value="ECO:0007669"/>
    <property type="project" value="TreeGrafter"/>
</dbReference>